<proteinExistence type="predicted"/>
<feature type="domain" description="Pyrrolo-quinoline quinone repeat" evidence="1">
    <location>
        <begin position="150"/>
        <end position="312"/>
    </location>
</feature>
<dbReference type="Proteomes" id="UP000182573">
    <property type="component" value="Unassembled WGS sequence"/>
</dbReference>
<dbReference type="STRING" id="28442.SAMN05443574_11673"/>
<dbReference type="SUPFAM" id="SSF50998">
    <property type="entry name" value="Quinoprotein alcohol dehydrogenase-like"/>
    <property type="match status" value="1"/>
</dbReference>
<accession>A0A1H2ZGK4</accession>
<dbReference type="InterPro" id="IPR015943">
    <property type="entry name" value="WD40/YVTN_repeat-like_dom_sf"/>
</dbReference>
<evidence type="ECO:0000313" key="2">
    <source>
        <dbReference type="EMBL" id="SDX16506.1"/>
    </source>
</evidence>
<evidence type="ECO:0000313" key="3">
    <source>
        <dbReference type="Proteomes" id="UP000182573"/>
    </source>
</evidence>
<dbReference type="InterPro" id="IPR018391">
    <property type="entry name" value="PQQ_b-propeller_rpt"/>
</dbReference>
<dbReference type="PROSITE" id="PS51257">
    <property type="entry name" value="PROKAR_LIPOPROTEIN"/>
    <property type="match status" value="1"/>
</dbReference>
<dbReference type="PANTHER" id="PTHR34512">
    <property type="entry name" value="CELL SURFACE PROTEIN"/>
    <property type="match status" value="1"/>
</dbReference>
<dbReference type="SMART" id="SM00564">
    <property type="entry name" value="PQQ"/>
    <property type="match status" value="6"/>
</dbReference>
<protein>
    <submittedName>
        <fullName evidence="2">Outer membrane protein assembly factor BamB, contains PQQ-like beta-propeller repeat</fullName>
    </submittedName>
</protein>
<gene>
    <name evidence="2" type="ORF">SAMN05443574_11673</name>
</gene>
<sequence>MPSTLRRTFLGMVATGTVASVAGCSSTCPDDGAPDPSHTVAPGIDNSGFETMPDGSWPVPRFDAANTGYAPVQMESATPSVRWQADISASTTGGDELGASAVVVADETVVLATSTDVVALSLRDGSEQWRRALTPATVPSVVDIGDEPAPPVLADGRVFLATTDGIAALDVADGAVAWRNTDTAGAGVPTVTDDALFVPMTDGVARFDIDDGHRQWTATADGTRLAVTDGTVVIAGEQIVAVDAATGAVQWSHSDRPDGYPVVSDGTVYVSNTYGDLLGRSLTDGTEQWRLDDRRSLECPVVTPESVYAIERPGESASATFAFDRVDDGPPKPRWCSEINLGGAVTAAAADAVFTFQRENGLTAFTTRFGEAVWQYPVEYQAVSLAVLDGGVVGVAPDGTVVALGGA</sequence>
<dbReference type="Gene3D" id="2.40.128.630">
    <property type="match status" value="1"/>
</dbReference>
<dbReference type="InterPro" id="IPR002372">
    <property type="entry name" value="PQQ_rpt_dom"/>
</dbReference>
<dbReference type="InterPro" id="IPR011047">
    <property type="entry name" value="Quinoprotein_ADH-like_sf"/>
</dbReference>
<dbReference type="PANTHER" id="PTHR34512:SF30">
    <property type="entry name" value="OUTER MEMBRANE PROTEIN ASSEMBLY FACTOR BAMB"/>
    <property type="match status" value="1"/>
</dbReference>
<evidence type="ECO:0000259" key="1">
    <source>
        <dbReference type="Pfam" id="PF13360"/>
    </source>
</evidence>
<reference evidence="2 3" key="1">
    <citation type="submission" date="2016-10" db="EMBL/GenBank/DDBJ databases">
        <authorList>
            <person name="de Groot N.N."/>
        </authorList>
    </citation>
    <scope>NUCLEOTIDE SEQUENCE [LARGE SCALE GENOMIC DNA]</scope>
    <source>
        <strain evidence="2 3">DSM 3756</strain>
    </source>
</reference>
<dbReference type="AlphaFoldDB" id="A0A1H2ZGK4"/>
<dbReference type="Pfam" id="PF13360">
    <property type="entry name" value="PQQ_2"/>
    <property type="match status" value="1"/>
</dbReference>
<organism evidence="2 3">
    <name type="scientific">Haloarcula vallismortis</name>
    <name type="common">Halobacterium vallismortis</name>
    <dbReference type="NCBI Taxonomy" id="28442"/>
    <lineage>
        <taxon>Archaea</taxon>
        <taxon>Methanobacteriati</taxon>
        <taxon>Methanobacteriota</taxon>
        <taxon>Stenosarchaea group</taxon>
        <taxon>Halobacteria</taxon>
        <taxon>Halobacteriales</taxon>
        <taxon>Haloarculaceae</taxon>
        <taxon>Haloarcula</taxon>
    </lineage>
</organism>
<dbReference type="Gene3D" id="2.130.10.10">
    <property type="entry name" value="YVTN repeat-like/Quinoprotein amine dehydrogenase"/>
    <property type="match status" value="1"/>
</dbReference>
<dbReference type="EMBL" id="FNOF01000016">
    <property type="protein sequence ID" value="SDX16506.1"/>
    <property type="molecule type" value="Genomic_DNA"/>
</dbReference>
<name>A0A1H2ZGK4_HALVA</name>